<feature type="transmembrane region" description="Helical" evidence="1">
    <location>
        <begin position="105"/>
        <end position="122"/>
    </location>
</feature>
<dbReference type="PANTHER" id="PTHR23028">
    <property type="entry name" value="ACETYLTRANSFERASE"/>
    <property type="match status" value="1"/>
</dbReference>
<feature type="transmembrane region" description="Helical" evidence="1">
    <location>
        <begin position="447"/>
        <end position="469"/>
    </location>
</feature>
<evidence type="ECO:0000313" key="4">
    <source>
        <dbReference type="Proteomes" id="UP001600888"/>
    </source>
</evidence>
<keyword evidence="1" id="KW-0812">Transmembrane</keyword>
<keyword evidence="1" id="KW-1133">Transmembrane helix</keyword>
<accession>A0ABR4F8N6</accession>
<feature type="transmembrane region" description="Helical" evidence="1">
    <location>
        <begin position="208"/>
        <end position="229"/>
    </location>
</feature>
<dbReference type="InterPro" id="IPR050879">
    <property type="entry name" value="Acyltransferase_3"/>
</dbReference>
<evidence type="ECO:0000313" key="3">
    <source>
        <dbReference type="EMBL" id="KAL2291065.1"/>
    </source>
</evidence>
<feature type="transmembrane region" description="Helical" evidence="1">
    <location>
        <begin position="148"/>
        <end position="167"/>
    </location>
</feature>
<keyword evidence="1" id="KW-0472">Membrane</keyword>
<evidence type="ECO:0000256" key="1">
    <source>
        <dbReference type="SAM" id="Phobius"/>
    </source>
</evidence>
<keyword evidence="4" id="KW-1185">Reference proteome</keyword>
<dbReference type="InterPro" id="IPR002656">
    <property type="entry name" value="Acyl_transf_3_dom"/>
</dbReference>
<comment type="caution">
    <text evidence="3">The sequence shown here is derived from an EMBL/GenBank/DDBJ whole genome shotgun (WGS) entry which is preliminary data.</text>
</comment>
<gene>
    <name evidence="3" type="ORF">FJTKL_13755</name>
</gene>
<evidence type="ECO:0000259" key="2">
    <source>
        <dbReference type="Pfam" id="PF01757"/>
    </source>
</evidence>
<dbReference type="Pfam" id="PF01757">
    <property type="entry name" value="Acyl_transf_3"/>
    <property type="match status" value="1"/>
</dbReference>
<proteinExistence type="predicted"/>
<protein>
    <recommendedName>
        <fullName evidence="2">Acyltransferase 3 domain-containing protein</fullName>
    </recommendedName>
</protein>
<dbReference type="Proteomes" id="UP001600888">
    <property type="component" value="Unassembled WGS sequence"/>
</dbReference>
<name>A0ABR4F8N6_9PEZI</name>
<feature type="transmembrane region" description="Helical" evidence="1">
    <location>
        <begin position="241"/>
        <end position="265"/>
    </location>
</feature>
<dbReference type="EMBL" id="JBAWTH010000007">
    <property type="protein sequence ID" value="KAL2291065.1"/>
    <property type="molecule type" value="Genomic_DNA"/>
</dbReference>
<sequence length="500" mass="56394">MALSSPLRPPWSAASLTTMSPETLLPSFVADAIWPDHKSPLQTHRLHSTSYLDGLRGVASLLVFFCHYTEENHPYLVPTYGLNKDGESSLLQLPLVRILYSGRPMVHIFFVISGFVLSYKPLKAIRTRDLEKCYTALSSSTFRRPFRLFGPCLVSTAIVAVMIQCGFMYRPLPSLWRQFLAWIDAMFHSVTWPWAWDFDLRPAFDIHLWSIPIEFAHSMLLFLTILMVARLRTRARLAIEVLLIAYAVTCGKWAAFEFWAGMLLADIHIKRTAQMKRYESIDSISPSSPGTLPSIIENPILHYCVHGTTFLACIFTGGWPNFDADRTPGIRWLLAHTPSSFPQVDNVTPQKFWFAVQAIAMVWTCGELHPVKEFLEGEFAQYLGHISYAIYIVHGPVLECLQRQVAGQVYVAPKGTPKLPGYRPEVLPSGVKGMVGIDTAMQRTVCWAMGMLLLGPIVIWVADLFWRLVDIPMVRLARTIETKVLDNDVDLGARSNGNAH</sequence>
<organism evidence="3 4">
    <name type="scientific">Diaporthe vaccinii</name>
    <dbReference type="NCBI Taxonomy" id="105482"/>
    <lineage>
        <taxon>Eukaryota</taxon>
        <taxon>Fungi</taxon>
        <taxon>Dikarya</taxon>
        <taxon>Ascomycota</taxon>
        <taxon>Pezizomycotina</taxon>
        <taxon>Sordariomycetes</taxon>
        <taxon>Sordariomycetidae</taxon>
        <taxon>Diaporthales</taxon>
        <taxon>Diaporthaceae</taxon>
        <taxon>Diaporthe</taxon>
        <taxon>Diaporthe eres species complex</taxon>
    </lineage>
</organism>
<feature type="domain" description="Acyltransferase 3" evidence="2">
    <location>
        <begin position="51"/>
        <end position="405"/>
    </location>
</feature>
<reference evidence="3 4" key="1">
    <citation type="submission" date="2024-03" db="EMBL/GenBank/DDBJ databases">
        <title>A high-quality draft genome sequence of Diaporthe vaccinii, a causative agent of upright dieback and viscid rot disease in cranberry plants.</title>
        <authorList>
            <person name="Sarrasin M."/>
            <person name="Lang B.F."/>
            <person name="Burger G."/>
        </authorList>
    </citation>
    <scope>NUCLEOTIDE SEQUENCE [LARGE SCALE GENOMIC DNA]</scope>
    <source>
        <strain evidence="3 4">IS7</strain>
    </source>
</reference>
<dbReference type="EMBL" id="JBAWTH010000007">
    <property type="protein sequence ID" value="KAL2291064.1"/>
    <property type="molecule type" value="Genomic_DNA"/>
</dbReference>
<dbReference type="PANTHER" id="PTHR23028:SF126">
    <property type="entry name" value="ACYLTRANSFERASE 3 DOMAIN-CONTAINING PROTEIN"/>
    <property type="match status" value="1"/>
</dbReference>